<accession>A0A2H0E098</accession>
<reference evidence="2 3" key="1">
    <citation type="submission" date="2017-09" db="EMBL/GenBank/DDBJ databases">
        <title>Depth-based differentiation of microbial function through sediment-hosted aquifers and enrichment of novel symbionts in the deep terrestrial subsurface.</title>
        <authorList>
            <person name="Probst A.J."/>
            <person name="Ladd B."/>
            <person name="Jarett J.K."/>
            <person name="Geller-Mcgrath D.E."/>
            <person name="Sieber C.M."/>
            <person name="Emerson J.B."/>
            <person name="Anantharaman K."/>
            <person name="Thomas B.C."/>
            <person name="Malmstrom R."/>
            <person name="Stieglmeier M."/>
            <person name="Klingl A."/>
            <person name="Woyke T."/>
            <person name="Ryan C.M."/>
            <person name="Banfield J.F."/>
        </authorList>
    </citation>
    <scope>NUCLEOTIDE SEQUENCE [LARGE SCALE GENOMIC DNA]</scope>
    <source>
        <strain evidence="2">CG22_combo_CG10-13_8_21_14_all_36_13</strain>
    </source>
</reference>
<dbReference type="Proteomes" id="UP000231143">
    <property type="component" value="Unassembled WGS sequence"/>
</dbReference>
<gene>
    <name evidence="2" type="ORF">COW81_01170</name>
</gene>
<evidence type="ECO:0000313" key="3">
    <source>
        <dbReference type="Proteomes" id="UP000231143"/>
    </source>
</evidence>
<sequence>MAFYNPKRSKSWNYGGDKWRLSRSKIDLFLECQKCFYLDNKLGTKRPPGFPFNLNSAVDALLKKEFDIHRRAQTPHPLMVKFGIDAVPFEHKDIDTWRENFEGVEAFYEEGGFYVSGAVDDVWVNTSGELHVVDYKSTSKDEEVTLDAEWQNGYKRQMEVYQWLLRKNGFKVSNMGYFVYANARKDKDTFEGKLEFRMKIIPYDGDDSWVDGAIRDAKECLGRNTIPGSSNTCEYCAYRDAITDSERDITGSEKQNKDVDRRTLF</sequence>
<feature type="domain" description="PD-(D/E)XK endonuclease-like" evidence="1">
    <location>
        <begin position="95"/>
        <end position="240"/>
    </location>
</feature>
<proteinExistence type="predicted"/>
<dbReference type="InterPro" id="IPR011604">
    <property type="entry name" value="PDDEXK-like_dom_sf"/>
</dbReference>
<comment type="caution">
    <text evidence="2">The sequence shown here is derived from an EMBL/GenBank/DDBJ whole genome shotgun (WGS) entry which is preliminary data.</text>
</comment>
<organism evidence="2 3">
    <name type="scientific">Candidatus Campbellbacteria bacterium CG22_combo_CG10-13_8_21_14_all_36_13</name>
    <dbReference type="NCBI Taxonomy" id="1974529"/>
    <lineage>
        <taxon>Bacteria</taxon>
        <taxon>Candidatus Campbelliibacteriota</taxon>
    </lineage>
</organism>
<evidence type="ECO:0000313" key="2">
    <source>
        <dbReference type="EMBL" id="PIP87250.1"/>
    </source>
</evidence>
<name>A0A2H0E098_9BACT</name>
<dbReference type="EMBL" id="PCTT01000014">
    <property type="protein sequence ID" value="PIP87250.1"/>
    <property type="molecule type" value="Genomic_DNA"/>
</dbReference>
<dbReference type="InterPro" id="IPR038726">
    <property type="entry name" value="PDDEXK_AddAB-type"/>
</dbReference>
<evidence type="ECO:0000259" key="1">
    <source>
        <dbReference type="Pfam" id="PF12705"/>
    </source>
</evidence>
<dbReference type="AlphaFoldDB" id="A0A2H0E098"/>
<protein>
    <recommendedName>
        <fullName evidence="1">PD-(D/E)XK endonuclease-like domain-containing protein</fullName>
    </recommendedName>
</protein>
<dbReference type="Pfam" id="PF12705">
    <property type="entry name" value="PDDEXK_1"/>
    <property type="match status" value="1"/>
</dbReference>
<dbReference type="Gene3D" id="3.90.320.10">
    <property type="match status" value="1"/>
</dbReference>